<dbReference type="OMA" id="LTYVRCR"/>
<dbReference type="InterPro" id="IPR045266">
    <property type="entry name" value="DOH_DOMON"/>
</dbReference>
<dbReference type="SMART" id="SM00664">
    <property type="entry name" value="DoH"/>
    <property type="match status" value="2"/>
</dbReference>
<keyword evidence="6 8" id="KW-0472">Membrane</keyword>
<feature type="transmembrane region" description="Helical" evidence="8">
    <location>
        <begin position="749"/>
        <end position="768"/>
    </location>
</feature>
<dbReference type="InterPro" id="IPR019545">
    <property type="entry name" value="DM13_domain"/>
</dbReference>
<feature type="transmembrane region" description="Helical" evidence="8">
    <location>
        <begin position="788"/>
        <end position="806"/>
    </location>
</feature>
<evidence type="ECO:0000256" key="6">
    <source>
        <dbReference type="ARBA" id="ARBA00023136"/>
    </source>
</evidence>
<dbReference type="SUPFAM" id="SSF49344">
    <property type="entry name" value="CBD9-like"/>
    <property type="match status" value="1"/>
</dbReference>
<evidence type="ECO:0000256" key="2">
    <source>
        <dbReference type="ARBA" id="ARBA00022448"/>
    </source>
</evidence>
<feature type="region of interest" description="Disordered" evidence="7">
    <location>
        <begin position="879"/>
        <end position="902"/>
    </location>
</feature>
<dbReference type="FunCoup" id="A0A059A0N6">
    <property type="interactions" value="598"/>
</dbReference>
<evidence type="ECO:0000256" key="9">
    <source>
        <dbReference type="SAM" id="SignalP"/>
    </source>
</evidence>
<dbReference type="eggNOG" id="KOG4731">
    <property type="taxonomic scope" value="Eukaryota"/>
</dbReference>
<evidence type="ECO:0000256" key="8">
    <source>
        <dbReference type="SAM" id="Phobius"/>
    </source>
</evidence>
<feature type="domain" description="DOMON" evidence="10">
    <location>
        <begin position="179"/>
        <end position="323"/>
    </location>
</feature>
<dbReference type="SMART" id="SM00686">
    <property type="entry name" value="DM13"/>
    <property type="match status" value="1"/>
</dbReference>
<sequence>MILPKLALFPWLLFAFSFLSCRRAADPGRSCSNSSSLVGLESELRMVQHQVRGTVRVIDDCSFRVSRFDMLSGFDVHWWGAIAPDLGNMTSGYPVSDQVLNRTYKNESFTVRLRSNVSWDQIPVLAVWDLPTASDFGHVVFPNKSEMSPAPTPTPNPGDGAVRVYREPTMFENCKVLSPNYRVWWTLDVDQDVIDIGLEAAIGTQNYMAFGWANPEATSEYMNGADVAVTGFTEEGTPFADDYFITRYSECTINKDGNAKGVCPDTIYEPTDPVAVNNTALVYGHRRDGISFIRYRRKLSVVDKKYDLPVNYKDNATVIWALGLMSPPDTLRPYYLPQNHGGEESVRFGHLPLNVSERVNDCLGPLDAEDKEDQDLIIADPNMPLVVVTGEAMHYPNPPNPSKVLYINKKEAPVLRVERGVKVKFSIQAGHDVAFYITSDFLGGNATLRNTTETVYAGGPEAEGVPASPMELFWAPDRNTPDQVYYQSLYHQKMGWRVQVVDGGLADMYNNSVVLDDQQVNFYWTLSEKSISIAARGEKKSGYLAIGFGSGMVNSYAYVGWVDSNGTGRVNTYWIDGQDASSVHPTNENLTYVRCKSENGIMTMEFTRPLKPACSHSDRPECRNIVDPTTPLKVIWAMGAKWTNERLSERNMHHVTSQRPVRVLLMRGSAEAEQDLRPVLAVHGFMMFLAWGILLPGGILAARYLKHVKGDQWYKIHVYLQYSGLSIVLLALLFAVAELRGLRTNSLHVKFGFTAIFLACVQPLNAYFRPKRPANGEEVSSKRILWEYFHVIVGRLAIVAGVAALISGMKLLGARYGGENVHGLDWALVIWFLIGAVIVMYLEYHEKQRQRARIYGNGRSSWVLGNLEEDDSLDLLSPRGISGEKEAQPTGRMEVQLEPLAR</sequence>
<dbReference type="PANTHER" id="PTHR47281:SF1">
    <property type="entry name" value="OS09G0557700 PROTEIN"/>
    <property type="match status" value="1"/>
</dbReference>
<evidence type="ECO:0000256" key="4">
    <source>
        <dbReference type="ARBA" id="ARBA00022982"/>
    </source>
</evidence>
<dbReference type="Pfam" id="PF03351">
    <property type="entry name" value="DOMON"/>
    <property type="match status" value="2"/>
</dbReference>
<dbReference type="PROSITE" id="PS50939">
    <property type="entry name" value="CYTOCHROME_B561"/>
    <property type="match status" value="1"/>
</dbReference>
<proteinExistence type="predicted"/>
<organism evidence="13">
    <name type="scientific">Eucalyptus grandis</name>
    <name type="common">Flooded gum</name>
    <dbReference type="NCBI Taxonomy" id="71139"/>
    <lineage>
        <taxon>Eukaryota</taxon>
        <taxon>Viridiplantae</taxon>
        <taxon>Streptophyta</taxon>
        <taxon>Embryophyta</taxon>
        <taxon>Tracheophyta</taxon>
        <taxon>Spermatophyta</taxon>
        <taxon>Magnoliopsida</taxon>
        <taxon>eudicotyledons</taxon>
        <taxon>Gunneridae</taxon>
        <taxon>Pentapetalae</taxon>
        <taxon>rosids</taxon>
        <taxon>malvids</taxon>
        <taxon>Myrtales</taxon>
        <taxon>Myrtaceae</taxon>
        <taxon>Myrtoideae</taxon>
        <taxon>Eucalypteae</taxon>
        <taxon>Eucalyptus</taxon>
    </lineage>
</organism>
<dbReference type="Pfam" id="PF03188">
    <property type="entry name" value="Cytochrom_B561"/>
    <property type="match status" value="1"/>
</dbReference>
<feature type="domain" description="DM13" evidence="12">
    <location>
        <begin position="38"/>
        <end position="142"/>
    </location>
</feature>
<dbReference type="PROSITE" id="PS51549">
    <property type="entry name" value="DM13"/>
    <property type="match status" value="1"/>
</dbReference>
<feature type="transmembrane region" description="Helical" evidence="8">
    <location>
        <begin position="685"/>
        <end position="705"/>
    </location>
</feature>
<dbReference type="PROSITE" id="PS50836">
    <property type="entry name" value="DOMON"/>
    <property type="match status" value="2"/>
</dbReference>
<dbReference type="KEGG" id="egr:104424941"/>
<keyword evidence="5 8" id="KW-1133">Transmembrane helix</keyword>
<reference evidence="13" key="1">
    <citation type="submission" date="2013-07" db="EMBL/GenBank/DDBJ databases">
        <title>The genome of Eucalyptus grandis.</title>
        <authorList>
            <person name="Schmutz J."/>
            <person name="Hayes R."/>
            <person name="Myburg A."/>
            <person name="Tuskan G."/>
            <person name="Grattapaglia D."/>
            <person name="Rokhsar D.S."/>
        </authorList>
    </citation>
    <scope>NUCLEOTIDE SEQUENCE</scope>
    <source>
        <tissue evidence="13">Leaf extractions</tissue>
    </source>
</reference>
<dbReference type="InterPro" id="IPR006593">
    <property type="entry name" value="Cyt_b561/ferric_Rdtase_TM"/>
</dbReference>
<dbReference type="Pfam" id="PF25489">
    <property type="entry name" value="At5g54830"/>
    <property type="match status" value="1"/>
</dbReference>
<keyword evidence="4" id="KW-0249">Electron transport</keyword>
<feature type="transmembrane region" description="Helical" evidence="8">
    <location>
        <begin position="826"/>
        <end position="844"/>
    </location>
</feature>
<dbReference type="PANTHER" id="PTHR47281">
    <property type="entry name" value="OS09G0557700 PROTEIN"/>
    <property type="match status" value="1"/>
</dbReference>
<dbReference type="GO" id="GO:0016020">
    <property type="term" value="C:membrane"/>
    <property type="evidence" value="ECO:0007669"/>
    <property type="project" value="UniProtKB-SubCell"/>
</dbReference>
<dbReference type="Gene3D" id="2.60.40.1210">
    <property type="entry name" value="Cellobiose dehydrogenase, cytochrome domain"/>
    <property type="match status" value="1"/>
</dbReference>
<keyword evidence="9" id="KW-0732">Signal</keyword>
<evidence type="ECO:0000256" key="7">
    <source>
        <dbReference type="SAM" id="MobiDB-lite"/>
    </source>
</evidence>
<dbReference type="InterPro" id="IPR045879">
    <property type="entry name" value="B561A"/>
</dbReference>
<dbReference type="PROSITE" id="PS51257">
    <property type="entry name" value="PROKAR_LIPOPROTEIN"/>
    <property type="match status" value="1"/>
</dbReference>
<dbReference type="InterPro" id="IPR005018">
    <property type="entry name" value="DOMON_domain"/>
</dbReference>
<comment type="subcellular location">
    <subcellularLocation>
        <location evidence="1">Membrane</location>
    </subcellularLocation>
</comment>
<evidence type="ECO:0000256" key="5">
    <source>
        <dbReference type="ARBA" id="ARBA00022989"/>
    </source>
</evidence>
<evidence type="ECO:0000256" key="1">
    <source>
        <dbReference type="ARBA" id="ARBA00004370"/>
    </source>
</evidence>
<dbReference type="Gene3D" id="1.20.120.1770">
    <property type="match status" value="1"/>
</dbReference>
<dbReference type="SMART" id="SM00665">
    <property type="entry name" value="B561"/>
    <property type="match status" value="1"/>
</dbReference>
<gene>
    <name evidence="13" type="ORF">EUGRSUZ_K01051</name>
</gene>
<dbReference type="OrthoDB" id="2448405at2759"/>
<evidence type="ECO:0000259" key="10">
    <source>
        <dbReference type="PROSITE" id="PS50836"/>
    </source>
</evidence>
<evidence type="ECO:0000259" key="12">
    <source>
        <dbReference type="PROSITE" id="PS51549"/>
    </source>
</evidence>
<dbReference type="AlphaFoldDB" id="A0A059A0N6"/>
<feature type="domain" description="DOMON" evidence="10">
    <location>
        <begin position="518"/>
        <end position="639"/>
    </location>
</feature>
<dbReference type="Gramene" id="KCW47252">
    <property type="protein sequence ID" value="KCW47252"/>
    <property type="gene ID" value="EUGRSUZ_K01051"/>
</dbReference>
<accession>A0A059A0N6</accession>
<dbReference type="eggNOG" id="KOG4293">
    <property type="taxonomic scope" value="Eukaryota"/>
</dbReference>
<dbReference type="CDD" id="cd09631">
    <property type="entry name" value="DOMON_DOH"/>
    <property type="match status" value="2"/>
</dbReference>
<feature type="signal peptide" evidence="9">
    <location>
        <begin position="1"/>
        <end position="24"/>
    </location>
</feature>
<dbReference type="Pfam" id="PF10517">
    <property type="entry name" value="DM13"/>
    <property type="match status" value="1"/>
</dbReference>
<evidence type="ECO:0000256" key="3">
    <source>
        <dbReference type="ARBA" id="ARBA00022692"/>
    </source>
</evidence>
<dbReference type="InterPro" id="IPR057443">
    <property type="entry name" value="At5g54830-like"/>
</dbReference>
<dbReference type="STRING" id="71139.A0A059A0N6"/>
<feature type="transmembrane region" description="Helical" evidence="8">
    <location>
        <begin position="717"/>
        <end position="737"/>
    </location>
</feature>
<name>A0A059A0N6_EUCGR</name>
<evidence type="ECO:0008006" key="14">
    <source>
        <dbReference type="Google" id="ProtNLM"/>
    </source>
</evidence>
<keyword evidence="2" id="KW-0813">Transport</keyword>
<evidence type="ECO:0000259" key="11">
    <source>
        <dbReference type="PROSITE" id="PS50939"/>
    </source>
</evidence>
<dbReference type="CDD" id="cd08760">
    <property type="entry name" value="Cyt_b561_FRRS1_like"/>
    <property type="match status" value="1"/>
</dbReference>
<feature type="domain" description="Cytochrome b561" evidence="11">
    <location>
        <begin position="647"/>
        <end position="844"/>
    </location>
</feature>
<dbReference type="EMBL" id="KK198763">
    <property type="protein sequence ID" value="KCW47251.1"/>
    <property type="molecule type" value="Genomic_DNA"/>
</dbReference>
<feature type="chain" id="PRO_5015026482" description="Cytochrome b561 domain-containing protein" evidence="9">
    <location>
        <begin position="25"/>
        <end position="902"/>
    </location>
</feature>
<dbReference type="EMBL" id="KK198763">
    <property type="protein sequence ID" value="KCW47252.1"/>
    <property type="molecule type" value="Genomic_DNA"/>
</dbReference>
<evidence type="ECO:0000313" key="13">
    <source>
        <dbReference type="EMBL" id="KCW47251.1"/>
    </source>
</evidence>
<keyword evidence="3 8" id="KW-0812">Transmembrane</keyword>
<protein>
    <recommendedName>
        <fullName evidence="14">Cytochrome b561 domain-containing protein</fullName>
    </recommendedName>
</protein>
<dbReference type="Gramene" id="KCW47251">
    <property type="protein sequence ID" value="KCW47251"/>
    <property type="gene ID" value="EUGRSUZ_K01051"/>
</dbReference>